<dbReference type="EMBL" id="JZRB01000014">
    <property type="protein sequence ID" value="KJV35834.1"/>
    <property type="molecule type" value="Genomic_DNA"/>
</dbReference>
<sequence>MTDALAQALRLLADHGDARPWLAKARDEGSLMAAALLDAVAGEDERNAYDAPRAFEVFIRAGGNPPLYTAVSAALARLYEQLGVRCLLDIGVGDGMALLPALGQTRRAPNTVDVIEPSGLLDALRPRLPAGKAWQLTLQAFLAQLAPERRWDLAQATFALQSIAPGERLAALKRLRRHVTRLAIVEFDVPAFKSADERFASLARRYELAARGYDDEAALVAGGFLAPMLLGQLRATTPSNYEQPIAAWQDELVRAGYRVAATTHVHDYSWAPAWLIVAKA</sequence>
<evidence type="ECO:0000313" key="1">
    <source>
        <dbReference type="EMBL" id="KJV35834.1"/>
    </source>
</evidence>
<dbReference type="InterPro" id="IPR029063">
    <property type="entry name" value="SAM-dependent_MTases_sf"/>
</dbReference>
<dbReference type="PATRIC" id="fig|345309.4.peg.730"/>
<keyword evidence="2" id="KW-1185">Reference proteome</keyword>
<dbReference type="RefSeq" id="WP_045828931.1">
    <property type="nucleotide sequence ID" value="NZ_JZRB01000014.1"/>
</dbReference>
<comment type="caution">
    <text evidence="1">The sequence shown here is derived from an EMBL/GenBank/DDBJ whole genome shotgun (WGS) entry which is preliminary data.</text>
</comment>
<dbReference type="SUPFAM" id="SSF53335">
    <property type="entry name" value="S-adenosyl-L-methionine-dependent methyltransferases"/>
    <property type="match status" value="1"/>
</dbReference>
<dbReference type="Gene3D" id="3.40.50.150">
    <property type="entry name" value="Vaccinia Virus protein VP39"/>
    <property type="match status" value="1"/>
</dbReference>
<accession>A0A0F3L0E8</accession>
<gene>
    <name evidence="1" type="ORF">VI08_07620</name>
</gene>
<reference evidence="1 2" key="1">
    <citation type="submission" date="2015-03" db="EMBL/GenBank/DDBJ databases">
        <title>Draft genome sequence of Luteibacter yeojuensis strain SU11.</title>
        <authorList>
            <person name="Sulaiman J."/>
            <person name="Priya K."/>
            <person name="Chan K.-G."/>
        </authorList>
    </citation>
    <scope>NUCLEOTIDE SEQUENCE [LARGE SCALE GENOMIC DNA]</scope>
    <source>
        <strain evidence="1 2">SU11</strain>
    </source>
</reference>
<organism evidence="1 2">
    <name type="scientific">Luteibacter yeojuensis</name>
    <dbReference type="NCBI Taxonomy" id="345309"/>
    <lineage>
        <taxon>Bacteria</taxon>
        <taxon>Pseudomonadati</taxon>
        <taxon>Pseudomonadota</taxon>
        <taxon>Gammaproteobacteria</taxon>
        <taxon>Lysobacterales</taxon>
        <taxon>Rhodanobacteraceae</taxon>
        <taxon>Luteibacter</taxon>
    </lineage>
</organism>
<dbReference type="OrthoDB" id="156228at2"/>
<dbReference type="AlphaFoldDB" id="A0A0F3L0E8"/>
<protein>
    <submittedName>
        <fullName evidence="1">Uncharacterized protein</fullName>
    </submittedName>
</protein>
<name>A0A0F3L0E8_9GAMM</name>
<proteinExistence type="predicted"/>
<dbReference type="Proteomes" id="UP000033651">
    <property type="component" value="Unassembled WGS sequence"/>
</dbReference>
<evidence type="ECO:0000313" key="2">
    <source>
        <dbReference type="Proteomes" id="UP000033651"/>
    </source>
</evidence>